<reference evidence="2 3" key="1">
    <citation type="submission" date="2017-04" db="EMBL/GenBank/DDBJ databases">
        <authorList>
            <person name="Afonso C.L."/>
            <person name="Miller P.J."/>
            <person name="Scott M.A."/>
            <person name="Spackman E."/>
            <person name="Goraichik I."/>
            <person name="Dimitrov K.M."/>
            <person name="Suarez D.L."/>
            <person name="Swayne D.E."/>
        </authorList>
    </citation>
    <scope>NUCLEOTIDE SEQUENCE [LARGE SCALE GENOMIC DNA]</scope>
    <source>
        <strain evidence="2 3">DSM 43828</strain>
    </source>
</reference>
<organism evidence="2 3">
    <name type="scientific">Kibdelosporangium aridum</name>
    <dbReference type="NCBI Taxonomy" id="2030"/>
    <lineage>
        <taxon>Bacteria</taxon>
        <taxon>Bacillati</taxon>
        <taxon>Actinomycetota</taxon>
        <taxon>Actinomycetes</taxon>
        <taxon>Pseudonocardiales</taxon>
        <taxon>Pseudonocardiaceae</taxon>
        <taxon>Kibdelosporangium</taxon>
    </lineage>
</organism>
<keyword evidence="3" id="KW-1185">Reference proteome</keyword>
<proteinExistence type="predicted"/>
<evidence type="ECO:0000256" key="1">
    <source>
        <dbReference type="SAM" id="MobiDB-lite"/>
    </source>
</evidence>
<evidence type="ECO:0000313" key="3">
    <source>
        <dbReference type="Proteomes" id="UP000192674"/>
    </source>
</evidence>
<protein>
    <submittedName>
        <fullName evidence="2">Uncharacterized protein</fullName>
    </submittedName>
</protein>
<gene>
    <name evidence="2" type="ORF">SAMN05661093_04186</name>
</gene>
<feature type="region of interest" description="Disordered" evidence="1">
    <location>
        <begin position="56"/>
        <end position="92"/>
    </location>
</feature>
<dbReference type="Proteomes" id="UP000192674">
    <property type="component" value="Unassembled WGS sequence"/>
</dbReference>
<evidence type="ECO:0000313" key="2">
    <source>
        <dbReference type="EMBL" id="SMD07204.1"/>
    </source>
</evidence>
<feature type="region of interest" description="Disordered" evidence="1">
    <location>
        <begin position="1"/>
        <end position="38"/>
    </location>
</feature>
<feature type="compositionally biased region" description="Low complexity" evidence="1">
    <location>
        <begin position="80"/>
        <end position="89"/>
    </location>
</feature>
<dbReference type="EMBL" id="FWXV01000003">
    <property type="protein sequence ID" value="SMD07204.1"/>
    <property type="molecule type" value="Genomic_DNA"/>
</dbReference>
<dbReference type="RefSeq" id="WP_084428528.1">
    <property type="nucleotide sequence ID" value="NZ_FWXV01000003.1"/>
</dbReference>
<dbReference type="OrthoDB" id="3703543at2"/>
<name>A0A1Y5XN40_KIBAR</name>
<accession>A0A1Y5XN40</accession>
<dbReference type="AlphaFoldDB" id="A0A1Y5XN40"/>
<sequence>MSDMKYNTGELRDGARRSKQSADSAEEASNKLRGAQVSASPFGDVPIAASFAGALTQAQQDQAKGARSAGQGRDNKAARADAVANAGDDLTASTTQVANQAVVNDIANRM</sequence>